<evidence type="ECO:0000313" key="2">
    <source>
        <dbReference type="EMBL" id="QJA77752.1"/>
    </source>
</evidence>
<reference evidence="2" key="1">
    <citation type="submission" date="2020-03" db="EMBL/GenBank/DDBJ databases">
        <title>The deep terrestrial virosphere.</title>
        <authorList>
            <person name="Holmfeldt K."/>
            <person name="Nilsson E."/>
            <person name="Simone D."/>
            <person name="Lopez-Fernandez M."/>
            <person name="Wu X."/>
            <person name="de Brujin I."/>
            <person name="Lundin D."/>
            <person name="Andersson A."/>
            <person name="Bertilsson S."/>
            <person name="Dopson M."/>
        </authorList>
    </citation>
    <scope>NUCLEOTIDE SEQUENCE</scope>
    <source>
        <strain evidence="2">MM415A01227</strain>
    </source>
</reference>
<evidence type="ECO:0000256" key="1">
    <source>
        <dbReference type="SAM" id="MobiDB-lite"/>
    </source>
</evidence>
<feature type="region of interest" description="Disordered" evidence="1">
    <location>
        <begin position="546"/>
        <end position="582"/>
    </location>
</feature>
<organism evidence="2">
    <name type="scientific">viral metagenome</name>
    <dbReference type="NCBI Taxonomy" id="1070528"/>
    <lineage>
        <taxon>unclassified sequences</taxon>
        <taxon>metagenomes</taxon>
        <taxon>organismal metagenomes</taxon>
    </lineage>
</organism>
<feature type="compositionally biased region" description="Pro residues" evidence="1">
    <location>
        <begin position="556"/>
        <end position="582"/>
    </location>
</feature>
<protein>
    <submittedName>
        <fullName evidence="2">Uncharacterized protein</fullName>
    </submittedName>
</protein>
<dbReference type="AlphaFoldDB" id="A0A6M3K7I0"/>
<dbReference type="EMBL" id="MT142300">
    <property type="protein sequence ID" value="QJA77752.1"/>
    <property type="molecule type" value="Genomic_DNA"/>
</dbReference>
<gene>
    <name evidence="2" type="ORF">MM415A01227_0003</name>
</gene>
<name>A0A6M3K7I0_9ZZZZ</name>
<proteinExistence type="predicted"/>
<sequence length="1102" mass="121958">MPTDTLGFVEEKPNTAENSLGFVEINPIVPELRNAPPATFIEKLKSFFGEKPEMEIAKAQNIYALSKVTGLGLKDVSNNYDLLRRSSKVTGITPDLETQEYFAIATMPFIAAGAVTNPIGTAAGLLAFAALDKAIPIDEMVTGYEKQTGMTLSSDVKSVINLIDFVGKGLIVGGVFKKAPKLAEGFLRNKLVEYNMAKDIKLSAEQVRDIYQTGKLTTADEATLFGSLGLKGTELKTALEQGVKITIPAEKLTTLVDKPIWAKIKSIVGVESKPKVTSELAGKPEKTVAGLIEGATTPEKPILPTPQPQGGTITPELEPLAIEARKYKSAEEFLNGIINKKGDLLTELDLVQKNDFNNLRDFYNQSTQPTGEGKRLNLWREKLAQDRRLIINKKDGWIRITKPLGDQWRLETSDGLDLLFNSSEDALGYISTLSTPTGEGKVIDNLNPTGSIFADYTPEKRATMPLGENITTLDKTLGKSPDEIITIYRGTGKGNEIIAGDFITTNKQLAKDYAGTGNIIEKKVKLSDILDDKTEPLGEEYIYRPKLTTPTGQKPPIEPPKTIEPPLPPTPPPVEQIQPEPPSDPVQKIINALKGAKDIRGQQETLYHKARQEKLAKMMAVGERVKGEKGFFKEKGALKGELPKVAFESIRKELKQEDIDTLFDMVKATLHLNPWDKLTAREGLANLLGETGGKVPTESEIAKLHKVFGKEFTDTLLEKRPLIEKMKEAGLQIANFPRSIMASFDLSFGLRQGSFAAPRFRKAFFDSFKKQFSWFGSEKAFQENQKVIASNPNYSLAVESGVQFTEMDSLMGEREERFASQWAEIVPGVRQSARAYTGFANKYRMDIFDTLVQDAQKLGLNPQKDRDLSMKIAKFVNSATGRGSLGDFERSAVLLNAFFFSPRLMASRIGILTKLLDPRFYYKESPFIRKEFLKTALSWLGTGLTIMGIAKLMGAEVGDDPISSDFGKEKIGITRIDHWGGFQPYIRMLAQVISGKYKSSTTGKIMTLGEGYRPLTRLEILQRQVESKEAPVFSFITELLKGQTFEGKKINIPKAVGLRFVPMVVQDLYDIIKDNPEATAVMLLAPFGVGVQTYKRKPGKKF</sequence>
<accession>A0A6M3K7I0</accession>